<organism evidence="3 5">
    <name type="scientific">Colwellia hornerae</name>
    <dbReference type="NCBI Taxonomy" id="89402"/>
    <lineage>
        <taxon>Bacteria</taxon>
        <taxon>Pseudomonadati</taxon>
        <taxon>Pseudomonadota</taxon>
        <taxon>Gammaproteobacteria</taxon>
        <taxon>Alteromonadales</taxon>
        <taxon>Colwelliaceae</taxon>
        <taxon>Colwellia</taxon>
    </lineage>
</organism>
<dbReference type="Pfam" id="PF00873">
    <property type="entry name" value="ACR_tran"/>
    <property type="match status" value="1"/>
</dbReference>
<name>A0A5C6Q392_9GAMM</name>
<dbReference type="GO" id="GO:0042910">
    <property type="term" value="F:xenobiotic transmembrane transporter activity"/>
    <property type="evidence" value="ECO:0007669"/>
    <property type="project" value="TreeGrafter"/>
</dbReference>
<dbReference type="SUPFAM" id="SSF82866">
    <property type="entry name" value="Multidrug efflux transporter AcrB transmembrane domain"/>
    <property type="match status" value="1"/>
</dbReference>
<gene>
    <name evidence="2" type="ORF">ESZ26_17585</name>
    <name evidence="3" type="ORF">ESZ27_17170</name>
</gene>
<dbReference type="Gene3D" id="1.20.1640.10">
    <property type="entry name" value="Multidrug efflux transporter AcrB transmembrane domain"/>
    <property type="match status" value="1"/>
</dbReference>
<keyword evidence="1" id="KW-0472">Membrane</keyword>
<evidence type="ECO:0000256" key="1">
    <source>
        <dbReference type="SAM" id="Phobius"/>
    </source>
</evidence>
<evidence type="ECO:0000313" key="4">
    <source>
        <dbReference type="Proteomes" id="UP000321525"/>
    </source>
</evidence>
<dbReference type="Proteomes" id="UP000321917">
    <property type="component" value="Unassembled WGS sequence"/>
</dbReference>
<dbReference type="EMBL" id="VOLQ01000047">
    <property type="protein sequence ID" value="TWX63299.1"/>
    <property type="molecule type" value="Genomic_DNA"/>
</dbReference>
<comment type="caution">
    <text evidence="3">The sequence shown here is derived from an EMBL/GenBank/DDBJ whole genome shotgun (WGS) entry which is preliminary data.</text>
</comment>
<accession>A0A5C6Q392</accession>
<dbReference type="PANTHER" id="PTHR32063:SF19">
    <property type="entry name" value="CATION EFFLUX SYSTEM PROTEIN CUSA"/>
    <property type="match status" value="1"/>
</dbReference>
<proteinExistence type="predicted"/>
<sequence length="92" mass="9874">MLNEHRLEGIVTKKDDVLQAFLHGAGMCVGPVMMTAAAIIVGLLPILYDTGTGSEVMSRIATPMVGGMLNAVILTLLVLPTLFYLWRSSSIK</sequence>
<evidence type="ECO:0000313" key="2">
    <source>
        <dbReference type="EMBL" id="TWX54519.1"/>
    </source>
</evidence>
<keyword evidence="4" id="KW-1185">Reference proteome</keyword>
<keyword evidence="1" id="KW-0812">Transmembrane</keyword>
<feature type="transmembrane region" description="Helical" evidence="1">
    <location>
        <begin position="68"/>
        <end position="86"/>
    </location>
</feature>
<reference evidence="3 5" key="1">
    <citation type="submission" date="2019-07" db="EMBL/GenBank/DDBJ databases">
        <title>Genomes of sea-ice associated Colwellia species.</title>
        <authorList>
            <person name="Bowman J.P."/>
        </authorList>
    </citation>
    <scope>NUCLEOTIDE SEQUENCE [LARGE SCALE GENOMIC DNA]</scope>
    <source>
        <strain evidence="2 4">ACAM 607</strain>
        <strain evidence="3 5">IC036</strain>
    </source>
</reference>
<dbReference type="PANTHER" id="PTHR32063">
    <property type="match status" value="1"/>
</dbReference>
<protein>
    <submittedName>
        <fullName evidence="3">Efflux RND transporter permease subunit</fullName>
    </submittedName>
</protein>
<keyword evidence="1" id="KW-1133">Transmembrane helix</keyword>
<dbReference type="GO" id="GO:0005886">
    <property type="term" value="C:plasma membrane"/>
    <property type="evidence" value="ECO:0007669"/>
    <property type="project" value="TreeGrafter"/>
</dbReference>
<dbReference type="InterPro" id="IPR001036">
    <property type="entry name" value="Acrflvin-R"/>
</dbReference>
<dbReference type="OrthoDB" id="9182722at2"/>
<evidence type="ECO:0000313" key="3">
    <source>
        <dbReference type="EMBL" id="TWX63299.1"/>
    </source>
</evidence>
<feature type="transmembrane region" description="Helical" evidence="1">
    <location>
        <begin position="21"/>
        <end position="48"/>
    </location>
</feature>
<dbReference type="EMBL" id="VOLR01000035">
    <property type="protein sequence ID" value="TWX54519.1"/>
    <property type="molecule type" value="Genomic_DNA"/>
</dbReference>
<dbReference type="AlphaFoldDB" id="A0A5C6Q392"/>
<dbReference type="Proteomes" id="UP000321525">
    <property type="component" value="Unassembled WGS sequence"/>
</dbReference>
<evidence type="ECO:0000313" key="5">
    <source>
        <dbReference type="Proteomes" id="UP000321917"/>
    </source>
</evidence>